<dbReference type="RefSeq" id="WP_208502464.1">
    <property type="nucleotide sequence ID" value="NZ_JAGFOA010000002.1"/>
</dbReference>
<gene>
    <name evidence="2" type="ORF">J5V96_07390</name>
</gene>
<feature type="compositionally biased region" description="Acidic residues" evidence="1">
    <location>
        <begin position="44"/>
        <end position="57"/>
    </location>
</feature>
<keyword evidence="3" id="KW-1185">Reference proteome</keyword>
<dbReference type="AlphaFoldDB" id="A0A939QI83"/>
<name>A0A939QI83_9MICO</name>
<feature type="compositionally biased region" description="Acidic residues" evidence="1">
    <location>
        <begin position="20"/>
        <end position="34"/>
    </location>
</feature>
<protein>
    <submittedName>
        <fullName evidence="2">Uncharacterized protein</fullName>
    </submittedName>
</protein>
<evidence type="ECO:0000256" key="1">
    <source>
        <dbReference type="SAM" id="MobiDB-lite"/>
    </source>
</evidence>
<accession>A0A939QI83</accession>
<proteinExistence type="predicted"/>
<evidence type="ECO:0000313" key="3">
    <source>
        <dbReference type="Proteomes" id="UP000680132"/>
    </source>
</evidence>
<feature type="region of interest" description="Disordered" evidence="1">
    <location>
        <begin position="1"/>
        <end position="72"/>
    </location>
</feature>
<evidence type="ECO:0000313" key="2">
    <source>
        <dbReference type="EMBL" id="MBO3663333.1"/>
    </source>
</evidence>
<sequence>MSDFTNQPPEVVRPVLHDEDVPDEDREVDLDDDAELKLPPPTIDPDEAVEDPTDPVADDLRDEAKGAGAVDQ</sequence>
<dbReference type="EMBL" id="JAGFOA010000002">
    <property type="protein sequence ID" value="MBO3663333.1"/>
    <property type="molecule type" value="Genomic_DNA"/>
</dbReference>
<reference evidence="2" key="1">
    <citation type="submission" date="2021-03" db="EMBL/GenBank/DDBJ databases">
        <title>Microbacterium sp. nov., a novel actinobacterium isolated from cow dung.</title>
        <authorList>
            <person name="Zhang L."/>
        </authorList>
    </citation>
    <scope>NUCLEOTIDE SEQUENCE</scope>
    <source>
        <strain evidence="2">NEAU-LLB</strain>
    </source>
</reference>
<comment type="caution">
    <text evidence="2">The sequence shown here is derived from an EMBL/GenBank/DDBJ whole genome shotgun (WGS) entry which is preliminary data.</text>
</comment>
<organism evidence="2 3">
    <name type="scientific">Microbacterium stercoris</name>
    <dbReference type="NCBI Taxonomy" id="2820289"/>
    <lineage>
        <taxon>Bacteria</taxon>
        <taxon>Bacillati</taxon>
        <taxon>Actinomycetota</taxon>
        <taxon>Actinomycetes</taxon>
        <taxon>Micrococcales</taxon>
        <taxon>Microbacteriaceae</taxon>
        <taxon>Microbacterium</taxon>
    </lineage>
</organism>
<dbReference type="Proteomes" id="UP000680132">
    <property type="component" value="Unassembled WGS sequence"/>
</dbReference>